<evidence type="ECO:0000256" key="2">
    <source>
        <dbReference type="ARBA" id="ARBA00023015"/>
    </source>
</evidence>
<dbReference type="GO" id="GO:0000978">
    <property type="term" value="F:RNA polymerase II cis-regulatory region sequence-specific DNA binding"/>
    <property type="evidence" value="ECO:0007669"/>
    <property type="project" value="InterPro"/>
</dbReference>
<evidence type="ECO:0000313" key="9">
    <source>
        <dbReference type="EMBL" id="KAF4113363.1"/>
    </source>
</evidence>
<keyword evidence="2" id="KW-0805">Transcription regulation</keyword>
<evidence type="ECO:0000313" key="10">
    <source>
        <dbReference type="Proteomes" id="UP000579812"/>
    </source>
</evidence>
<dbReference type="InterPro" id="IPR048387">
    <property type="entry name" value="TBX2_3_RD"/>
</dbReference>
<dbReference type="GO" id="GO:0009653">
    <property type="term" value="P:anatomical structure morphogenesis"/>
    <property type="evidence" value="ECO:0007669"/>
    <property type="project" value="UniProtKB-ARBA"/>
</dbReference>
<evidence type="ECO:0000256" key="1">
    <source>
        <dbReference type="ARBA" id="ARBA00004123"/>
    </source>
</evidence>
<dbReference type="PANTHER" id="PTHR11267">
    <property type="entry name" value="T-BOX PROTEIN-RELATED"/>
    <property type="match status" value="1"/>
</dbReference>
<dbReference type="PRINTS" id="PR00937">
    <property type="entry name" value="TBOX"/>
</dbReference>
<dbReference type="InterPro" id="IPR036960">
    <property type="entry name" value="T-box_sf"/>
</dbReference>
<reference evidence="9 10" key="1">
    <citation type="submission" date="2020-04" db="EMBL/GenBank/DDBJ databases">
        <title>Chromosome-level genome assembly of a cyprinid fish Onychostoma macrolepis by integration of Nanopore Sequencing, Bionano and Hi-C technology.</title>
        <authorList>
            <person name="Wang D."/>
        </authorList>
    </citation>
    <scope>NUCLEOTIDE SEQUENCE [LARGE SCALE GENOMIC DNA]</scope>
    <source>
        <strain evidence="9">SWU-2019</strain>
        <tissue evidence="9">Muscle</tissue>
    </source>
</reference>
<comment type="caution">
    <text evidence="6">Lacks conserved residue(s) required for the propagation of feature annotation.</text>
</comment>
<dbReference type="SMART" id="SM00425">
    <property type="entry name" value="TBOX"/>
    <property type="match status" value="1"/>
</dbReference>
<name>A0A7J6D2C3_9TELE</name>
<dbReference type="CDD" id="cd20188">
    <property type="entry name" value="T-box_TBX2_3-like"/>
    <property type="match status" value="1"/>
</dbReference>
<dbReference type="InterPro" id="IPR001699">
    <property type="entry name" value="TF_T-box"/>
</dbReference>
<keyword evidence="5 6" id="KW-0539">Nucleus</keyword>
<comment type="caution">
    <text evidence="9">The sequence shown here is derived from an EMBL/GenBank/DDBJ whole genome shotgun (WGS) entry which is preliminary data.</text>
</comment>
<dbReference type="GO" id="GO:0000981">
    <property type="term" value="F:DNA-binding transcription factor activity, RNA polymerase II-specific"/>
    <property type="evidence" value="ECO:0007669"/>
    <property type="project" value="TreeGrafter"/>
</dbReference>
<sequence>MAYQHFIPASPIDLTISSMLGQQSQFFPVGYGKQQYANVLHNSVRLALKDSASPAHLSVETRDPGLAPEDDPVVHLEGKELWGQFHRSGTEMVITKSGRRMFPAFKVRCSGLDRKARYILLMDIVAADDYRYKFHNSRWMVAGKADPEMPKRMYIHPDSPATGEQWMSKAVTFHKLKLTNNISDKHGFTILNSMHKYQPRFHIVRANDILKLPYSTFKTYLFPETEFIAVTAYQNEKITQLKIDNNPFAKGFRDTGNGRREKRKQMLRQRCDVAPKKANVFTDDSSFDQSSSNPLIQETNVVTSTSTDTNENDIDGYGDEKESNEDGKHSISQDEQNSAEISTTVQESKDNSKEEIQGERNIRVNSKEKHCKEDIENVTLDRKHAEQHKFADDVTDVSQKGSLTRHYYIPTPGLMNSLCVPPHLLSNLCQFNYVGTLPFLASEATGPWLCRRSNEGEGQDYTTSVSSSKQRPIVMPDFQQHRTTSQGVTVSAHGNVLSYPQSYMTTSAATSSAVSYQVQGSPFFNASYRSRCRPYPLPMWVHGRKMPQTSVFVPYGETDTNEHAGITTPGSKPNEDQNTSCRDL</sequence>
<dbReference type="Proteomes" id="UP000579812">
    <property type="component" value="Unassembled WGS sequence"/>
</dbReference>
<dbReference type="Gene3D" id="2.60.40.820">
    <property type="entry name" value="Transcription factor, T-box"/>
    <property type="match status" value="1"/>
</dbReference>
<dbReference type="PROSITE" id="PS50252">
    <property type="entry name" value="TBOX_3"/>
    <property type="match status" value="1"/>
</dbReference>
<dbReference type="Pfam" id="PF20627">
    <property type="entry name" value="TBX2-3_RD"/>
    <property type="match status" value="1"/>
</dbReference>
<dbReference type="FunFam" id="2.60.40.820:FF:000003">
    <property type="entry name" value="T-box transcription factor TBX3"/>
    <property type="match status" value="1"/>
</dbReference>
<dbReference type="AlphaFoldDB" id="A0A7J6D2C3"/>
<dbReference type="InterPro" id="IPR046360">
    <property type="entry name" value="T-box_DNA-bd"/>
</dbReference>
<feature type="compositionally biased region" description="Basic and acidic residues" evidence="7">
    <location>
        <begin position="318"/>
        <end position="332"/>
    </location>
</feature>
<feature type="region of interest" description="Disordered" evidence="7">
    <location>
        <begin position="282"/>
        <end position="357"/>
    </location>
</feature>
<evidence type="ECO:0000256" key="7">
    <source>
        <dbReference type="SAM" id="MobiDB-lite"/>
    </source>
</evidence>
<dbReference type="GO" id="GO:0005634">
    <property type="term" value="C:nucleus"/>
    <property type="evidence" value="ECO:0007669"/>
    <property type="project" value="UniProtKB-SubCell"/>
</dbReference>
<keyword evidence="4" id="KW-0804">Transcription</keyword>
<dbReference type="EMBL" id="JAAMOB010000005">
    <property type="protein sequence ID" value="KAF4113363.1"/>
    <property type="molecule type" value="Genomic_DNA"/>
</dbReference>
<dbReference type="GO" id="GO:0000785">
    <property type="term" value="C:chromatin"/>
    <property type="evidence" value="ECO:0007669"/>
    <property type="project" value="TreeGrafter"/>
</dbReference>
<dbReference type="GO" id="GO:0001708">
    <property type="term" value="P:cell fate specification"/>
    <property type="evidence" value="ECO:0007669"/>
    <property type="project" value="TreeGrafter"/>
</dbReference>
<evidence type="ECO:0000256" key="5">
    <source>
        <dbReference type="ARBA" id="ARBA00023242"/>
    </source>
</evidence>
<dbReference type="GO" id="GO:0060429">
    <property type="term" value="P:epithelium development"/>
    <property type="evidence" value="ECO:0007669"/>
    <property type="project" value="UniProtKB-ARBA"/>
</dbReference>
<evidence type="ECO:0000259" key="8">
    <source>
        <dbReference type="PROSITE" id="PS50252"/>
    </source>
</evidence>
<dbReference type="PANTHER" id="PTHR11267:SF82">
    <property type="entry name" value="T-BOX TRANSCRIPTION FACTOR TBX2"/>
    <property type="match status" value="1"/>
</dbReference>
<dbReference type="InterPro" id="IPR008967">
    <property type="entry name" value="p53-like_TF_DNA-bd_sf"/>
</dbReference>
<gene>
    <name evidence="9" type="ORF">G5714_005908</name>
</gene>
<feature type="compositionally biased region" description="Basic and acidic residues" evidence="7">
    <location>
        <begin position="347"/>
        <end position="357"/>
    </location>
</feature>
<dbReference type="Pfam" id="PF00907">
    <property type="entry name" value="T-box"/>
    <property type="match status" value="1"/>
</dbReference>
<dbReference type="OrthoDB" id="7442607at2759"/>
<comment type="subcellular location">
    <subcellularLocation>
        <location evidence="1 6">Nucleus</location>
    </subcellularLocation>
</comment>
<proteinExistence type="predicted"/>
<feature type="compositionally biased region" description="Low complexity" evidence="7">
    <location>
        <begin position="283"/>
        <end position="309"/>
    </location>
</feature>
<keyword evidence="10" id="KW-1185">Reference proteome</keyword>
<feature type="compositionally biased region" description="Polar residues" evidence="7">
    <location>
        <begin position="568"/>
        <end position="584"/>
    </location>
</feature>
<evidence type="ECO:0000256" key="3">
    <source>
        <dbReference type="ARBA" id="ARBA00023125"/>
    </source>
</evidence>
<dbReference type="InterPro" id="IPR002070">
    <property type="entry name" value="TF_Brachyury"/>
</dbReference>
<dbReference type="InterPro" id="IPR018186">
    <property type="entry name" value="TF_T-box_CS"/>
</dbReference>
<feature type="region of interest" description="Disordered" evidence="7">
    <location>
        <begin position="559"/>
        <end position="584"/>
    </location>
</feature>
<feature type="compositionally biased region" description="Polar residues" evidence="7">
    <location>
        <begin position="333"/>
        <end position="346"/>
    </location>
</feature>
<dbReference type="GO" id="GO:0045893">
    <property type="term" value="P:positive regulation of DNA-templated transcription"/>
    <property type="evidence" value="ECO:0007669"/>
    <property type="project" value="InterPro"/>
</dbReference>
<accession>A0A7J6D2C3</accession>
<feature type="domain" description="T-box" evidence="8">
    <location>
        <begin position="76"/>
        <end position="254"/>
    </location>
</feature>
<keyword evidence="3 6" id="KW-0238">DNA-binding</keyword>
<dbReference type="PROSITE" id="PS01283">
    <property type="entry name" value="TBOX_1"/>
    <property type="match status" value="1"/>
</dbReference>
<evidence type="ECO:0000256" key="6">
    <source>
        <dbReference type="PROSITE-ProRule" id="PRU00201"/>
    </source>
</evidence>
<evidence type="ECO:0000256" key="4">
    <source>
        <dbReference type="ARBA" id="ARBA00023163"/>
    </source>
</evidence>
<protein>
    <recommendedName>
        <fullName evidence="8">T-box domain-containing protein</fullName>
    </recommendedName>
</protein>
<dbReference type="SUPFAM" id="SSF49417">
    <property type="entry name" value="p53-like transcription factors"/>
    <property type="match status" value="1"/>
</dbReference>
<organism evidence="9 10">
    <name type="scientific">Onychostoma macrolepis</name>
    <dbReference type="NCBI Taxonomy" id="369639"/>
    <lineage>
        <taxon>Eukaryota</taxon>
        <taxon>Metazoa</taxon>
        <taxon>Chordata</taxon>
        <taxon>Craniata</taxon>
        <taxon>Vertebrata</taxon>
        <taxon>Euteleostomi</taxon>
        <taxon>Actinopterygii</taxon>
        <taxon>Neopterygii</taxon>
        <taxon>Teleostei</taxon>
        <taxon>Ostariophysi</taxon>
        <taxon>Cypriniformes</taxon>
        <taxon>Cyprinidae</taxon>
        <taxon>Acrossocheilinae</taxon>
        <taxon>Onychostoma</taxon>
    </lineage>
</organism>
<dbReference type="PROSITE" id="PS01264">
    <property type="entry name" value="TBOX_2"/>
    <property type="match status" value="1"/>
</dbReference>
<dbReference type="PRINTS" id="PR00938">
    <property type="entry name" value="BRACHYURY"/>
</dbReference>